<proteinExistence type="inferred from homology"/>
<keyword evidence="5" id="KW-0808">Transferase</keyword>
<dbReference type="GO" id="GO:0005783">
    <property type="term" value="C:endoplasmic reticulum"/>
    <property type="evidence" value="ECO:0007669"/>
    <property type="project" value="TreeGrafter"/>
</dbReference>
<keyword evidence="4" id="KW-0444">Lipid biosynthesis</keyword>
<dbReference type="Gene3D" id="1.10.238.10">
    <property type="entry name" value="EF-hand"/>
    <property type="match status" value="1"/>
</dbReference>
<evidence type="ECO:0000256" key="12">
    <source>
        <dbReference type="ARBA" id="ARBA00023209"/>
    </source>
</evidence>
<dbReference type="InterPro" id="IPR002048">
    <property type="entry name" value="EF_hand_dom"/>
</dbReference>
<keyword evidence="11 16" id="KW-0472">Membrane</keyword>
<dbReference type="GO" id="GO:0005509">
    <property type="term" value="F:calcium ion binding"/>
    <property type="evidence" value="ECO:0007669"/>
    <property type="project" value="InterPro"/>
</dbReference>
<dbReference type="PROSITE" id="PS00018">
    <property type="entry name" value="EF_HAND_1"/>
    <property type="match status" value="1"/>
</dbReference>
<evidence type="ECO:0000256" key="5">
    <source>
        <dbReference type="ARBA" id="ARBA00022679"/>
    </source>
</evidence>
<reference evidence="18" key="3">
    <citation type="submission" date="2025-09" db="UniProtKB">
        <authorList>
            <consortium name="Ensembl"/>
        </authorList>
    </citation>
    <scope>IDENTIFICATION</scope>
    <source>
        <strain evidence="18">Isolate ISIS603380</strain>
    </source>
</reference>
<evidence type="ECO:0000256" key="6">
    <source>
        <dbReference type="ARBA" id="ARBA00022692"/>
    </source>
</evidence>
<dbReference type="GO" id="GO:0047184">
    <property type="term" value="F:1-acylglycerophosphocholine O-acyltransferase activity"/>
    <property type="evidence" value="ECO:0007669"/>
    <property type="project" value="TreeGrafter"/>
</dbReference>
<keyword evidence="8" id="KW-0106">Calcium</keyword>
<evidence type="ECO:0000256" key="1">
    <source>
        <dbReference type="ARBA" id="ARBA00004370"/>
    </source>
</evidence>
<dbReference type="SUPFAM" id="SSF47473">
    <property type="entry name" value="EF-hand"/>
    <property type="match status" value="1"/>
</dbReference>
<evidence type="ECO:0000313" key="19">
    <source>
        <dbReference type="Proteomes" id="UP000007646"/>
    </source>
</evidence>
<dbReference type="Proteomes" id="UP000007646">
    <property type="component" value="Unassembled WGS sequence"/>
</dbReference>
<dbReference type="GO" id="GO:0016020">
    <property type="term" value="C:membrane"/>
    <property type="evidence" value="ECO:0007669"/>
    <property type="project" value="UniProtKB-SubCell"/>
</dbReference>
<dbReference type="InterPro" id="IPR011992">
    <property type="entry name" value="EF-hand-dom_pair"/>
</dbReference>
<comment type="similarity">
    <text evidence="3">Belongs to the 1-acyl-sn-glycerol-3-phosphate acyltransferase family.</text>
</comment>
<evidence type="ECO:0000256" key="2">
    <source>
        <dbReference type="ARBA" id="ARBA00005074"/>
    </source>
</evidence>
<feature type="transmembrane region" description="Helical" evidence="16">
    <location>
        <begin position="12"/>
        <end position="34"/>
    </location>
</feature>
<evidence type="ECO:0000256" key="9">
    <source>
        <dbReference type="ARBA" id="ARBA00022989"/>
    </source>
</evidence>
<evidence type="ECO:0000259" key="17">
    <source>
        <dbReference type="PROSITE" id="PS50222"/>
    </source>
</evidence>
<dbReference type="CDD" id="cd07991">
    <property type="entry name" value="LPLAT_LPCAT1-like"/>
    <property type="match status" value="1"/>
</dbReference>
<dbReference type="SMART" id="SM00563">
    <property type="entry name" value="PlsC"/>
    <property type="match status" value="1"/>
</dbReference>
<comment type="pathway">
    <text evidence="15">Phospholipid metabolism.</text>
</comment>
<keyword evidence="14" id="KW-0012">Acyltransferase</keyword>
<keyword evidence="7" id="KW-0479">Metal-binding</keyword>
<dbReference type="InterPro" id="IPR018247">
    <property type="entry name" value="EF_Hand_1_Ca_BS"/>
</dbReference>
<evidence type="ECO:0000256" key="16">
    <source>
        <dbReference type="SAM" id="Phobius"/>
    </source>
</evidence>
<comment type="pathway">
    <text evidence="2">Lipid metabolism; phospholipid metabolism.</text>
</comment>
<reference evidence="18" key="2">
    <citation type="submission" date="2025-08" db="UniProtKB">
        <authorList>
            <consortium name="Ensembl"/>
        </authorList>
    </citation>
    <scope>IDENTIFICATION</scope>
    <source>
        <strain evidence="18">Isolate ISIS603380</strain>
    </source>
</reference>
<protein>
    <submittedName>
        <fullName evidence="18">Lysophosphatidylcholine acyltransferase 1</fullName>
    </submittedName>
</protein>
<keyword evidence="19" id="KW-1185">Reference proteome</keyword>
<keyword evidence="12" id="KW-0594">Phospholipid biosynthesis</keyword>
<dbReference type="Ensembl" id="ENSLAFT00000028023.1">
    <property type="protein sequence ID" value="ENSLAFP00000024246.1"/>
    <property type="gene ID" value="ENSLAFG00000011431.3"/>
</dbReference>
<accession>G3U8T8</accession>
<evidence type="ECO:0000256" key="11">
    <source>
        <dbReference type="ARBA" id="ARBA00023136"/>
    </source>
</evidence>
<dbReference type="Pfam" id="PF01553">
    <property type="entry name" value="Acyltransferase"/>
    <property type="match status" value="1"/>
</dbReference>
<dbReference type="SUPFAM" id="SSF69593">
    <property type="entry name" value="Glycerol-3-phosphate (1)-acyltransferase"/>
    <property type="match status" value="1"/>
</dbReference>
<keyword evidence="13" id="KW-1208">Phospholipid metabolism</keyword>
<evidence type="ECO:0000256" key="15">
    <source>
        <dbReference type="ARBA" id="ARBA00025707"/>
    </source>
</evidence>
<dbReference type="UniPathway" id="UPA00085"/>
<reference evidence="18 19" key="1">
    <citation type="submission" date="2009-06" db="EMBL/GenBank/DDBJ databases">
        <title>The Genome Sequence of Loxodonta africana (African elephant).</title>
        <authorList>
            <person name="Di Palma F."/>
            <person name="Heiman D."/>
            <person name="Young S."/>
            <person name="Johnson J."/>
            <person name="Lander E.S."/>
            <person name="Lindblad-Toh K."/>
        </authorList>
    </citation>
    <scope>NUCLEOTIDE SEQUENCE [LARGE SCALE GENOMIC DNA]</scope>
    <source>
        <strain evidence="18 19">Isolate ISIS603380</strain>
    </source>
</reference>
<dbReference type="GO" id="GO:0008654">
    <property type="term" value="P:phospholipid biosynthetic process"/>
    <property type="evidence" value="ECO:0007669"/>
    <property type="project" value="UniProtKB-KW"/>
</dbReference>
<feature type="domain" description="EF-hand" evidence="17">
    <location>
        <begin position="336"/>
        <end position="371"/>
    </location>
</feature>
<dbReference type="AlphaFoldDB" id="G3U8T8"/>
<dbReference type="HOGENOM" id="CLU_025017_0_1_1"/>
<dbReference type="GeneTree" id="ENSGT01030000234574"/>
<dbReference type="InterPro" id="IPR045252">
    <property type="entry name" value="LPCAT1-like"/>
</dbReference>
<evidence type="ECO:0000256" key="8">
    <source>
        <dbReference type="ARBA" id="ARBA00022837"/>
    </source>
</evidence>
<dbReference type="GO" id="GO:0042171">
    <property type="term" value="F:lysophosphatidic acid acyltransferase activity"/>
    <property type="evidence" value="ECO:0007669"/>
    <property type="project" value="TreeGrafter"/>
</dbReference>
<evidence type="ECO:0000256" key="10">
    <source>
        <dbReference type="ARBA" id="ARBA00023098"/>
    </source>
</evidence>
<organism evidence="18 19">
    <name type="scientific">Loxodonta africana</name>
    <name type="common">African elephant</name>
    <dbReference type="NCBI Taxonomy" id="9785"/>
    <lineage>
        <taxon>Eukaryota</taxon>
        <taxon>Metazoa</taxon>
        <taxon>Chordata</taxon>
        <taxon>Craniata</taxon>
        <taxon>Vertebrata</taxon>
        <taxon>Euteleostomi</taxon>
        <taxon>Mammalia</taxon>
        <taxon>Eutheria</taxon>
        <taxon>Afrotheria</taxon>
        <taxon>Proboscidea</taxon>
        <taxon>Elephantidae</taxon>
        <taxon>Loxodonta</taxon>
    </lineage>
</organism>
<evidence type="ECO:0000256" key="7">
    <source>
        <dbReference type="ARBA" id="ARBA00022723"/>
    </source>
</evidence>
<keyword evidence="6 16" id="KW-0812">Transmembrane</keyword>
<dbReference type="PANTHER" id="PTHR23063:SF57">
    <property type="entry name" value="LYSOPHOSPHATIDYLCHOLINE ACYLTRANSFERASE 1"/>
    <property type="match status" value="1"/>
</dbReference>
<keyword evidence="10" id="KW-0443">Lipid metabolism</keyword>
<dbReference type="CDD" id="cd00051">
    <property type="entry name" value="EFh"/>
    <property type="match status" value="1"/>
</dbReference>
<dbReference type="PANTHER" id="PTHR23063">
    <property type="entry name" value="PHOSPHOLIPID ACYLTRANSFERASE"/>
    <property type="match status" value="1"/>
</dbReference>
<evidence type="ECO:0000256" key="4">
    <source>
        <dbReference type="ARBA" id="ARBA00022516"/>
    </source>
</evidence>
<name>G3U8T8_LOXAF</name>
<evidence type="ECO:0000256" key="14">
    <source>
        <dbReference type="ARBA" id="ARBA00023315"/>
    </source>
</evidence>
<keyword evidence="9 16" id="KW-1133">Transmembrane helix</keyword>
<comment type="subcellular location">
    <subcellularLocation>
        <location evidence="1">Membrane</location>
    </subcellularLocation>
</comment>
<dbReference type="InterPro" id="IPR002123">
    <property type="entry name" value="Plipid/glycerol_acylTrfase"/>
</dbReference>
<sequence length="420" mass="47412">QIAIMTLTLFPIRLLFAAFMMLLAWPFAFVASLGSDGKEPEQPLALWRKKVVDLLLKAIMRTMWFAGGFHRVAVKGRQALPTEATILTLAPHSSYFDAIPVTMTMSSIVMKAESRDIPIWGTLIKYIRPVFVSRSDQDSRRKTVEEIKRRAQSNGKWPQCLLFLESVCILHMCYKEWGPCAFIPGVPVQPVVLRYPNKLDTITWTWQGPRALEILWLTLCQFHNQVEIEFLPVYHPSEEEKRNPALYASNVRRVMAEALGVSITDYTFEDCQLALAEGQLRLPSDTCLLEFARLVRGLGLKPEKLEKDLDKYAENTKLKKGEKIDLLEFAAYLEVPVSDTLEGMFSLFDESGSGKMDLREYVVALSVVCRPSKTLDTIQLAFKMYASPDDGCISEEDLSCILKTALGVAELPVTDLFSAI</sequence>
<evidence type="ECO:0000256" key="3">
    <source>
        <dbReference type="ARBA" id="ARBA00008655"/>
    </source>
</evidence>
<evidence type="ECO:0000256" key="13">
    <source>
        <dbReference type="ARBA" id="ARBA00023264"/>
    </source>
</evidence>
<dbReference type="PROSITE" id="PS50222">
    <property type="entry name" value="EF_HAND_2"/>
    <property type="match status" value="1"/>
</dbReference>
<evidence type="ECO:0000313" key="18">
    <source>
        <dbReference type="Ensembl" id="ENSLAFP00000024246.1"/>
    </source>
</evidence>